<keyword evidence="5 6" id="KW-0378">Hydrolase</keyword>
<keyword evidence="6" id="KW-0645">Protease</keyword>
<evidence type="ECO:0000256" key="6">
    <source>
        <dbReference type="RuleBase" id="RU362042"/>
    </source>
</evidence>
<evidence type="ECO:0000256" key="1">
    <source>
        <dbReference type="ARBA" id="ARBA00000677"/>
    </source>
</evidence>
<dbReference type="Pfam" id="PF10502">
    <property type="entry name" value="Peptidase_S26"/>
    <property type="match status" value="1"/>
</dbReference>
<evidence type="ECO:0000259" key="8">
    <source>
        <dbReference type="Pfam" id="PF10502"/>
    </source>
</evidence>
<dbReference type="PRINTS" id="PR00727">
    <property type="entry name" value="LEADERPTASE"/>
</dbReference>
<dbReference type="NCBIfam" id="TIGR02227">
    <property type="entry name" value="sigpep_I_bact"/>
    <property type="match status" value="1"/>
</dbReference>
<gene>
    <name evidence="9" type="ORF">GCM10009839_50600</name>
</gene>
<keyword evidence="10" id="KW-1185">Reference proteome</keyword>
<dbReference type="PANTHER" id="PTHR43390">
    <property type="entry name" value="SIGNAL PEPTIDASE I"/>
    <property type="match status" value="1"/>
</dbReference>
<dbReference type="EMBL" id="BAAAQN010000032">
    <property type="protein sequence ID" value="GAA2041930.1"/>
    <property type="molecule type" value="Genomic_DNA"/>
</dbReference>
<protein>
    <recommendedName>
        <fullName evidence="4 6">Signal peptidase I</fullName>
        <ecNumber evidence="4 6">3.4.21.89</ecNumber>
    </recommendedName>
</protein>
<dbReference type="PANTHER" id="PTHR43390:SF1">
    <property type="entry name" value="CHLOROPLAST PROCESSING PEPTIDASE"/>
    <property type="match status" value="1"/>
</dbReference>
<dbReference type="Proteomes" id="UP001500751">
    <property type="component" value="Unassembled WGS sequence"/>
</dbReference>
<accession>A0ABP5G8B7</accession>
<keyword evidence="6" id="KW-1133">Transmembrane helix</keyword>
<comment type="subcellular location">
    <subcellularLocation>
        <location evidence="2">Cell membrane</location>
        <topology evidence="2">Single-pass type II membrane protein</topology>
    </subcellularLocation>
    <subcellularLocation>
        <location evidence="6">Membrane</location>
        <topology evidence="6">Single-pass type II membrane protein</topology>
    </subcellularLocation>
</comment>
<reference evidence="10" key="1">
    <citation type="journal article" date="2019" name="Int. J. Syst. Evol. Microbiol.">
        <title>The Global Catalogue of Microorganisms (GCM) 10K type strain sequencing project: providing services to taxonomists for standard genome sequencing and annotation.</title>
        <authorList>
            <consortium name="The Broad Institute Genomics Platform"/>
            <consortium name="The Broad Institute Genome Sequencing Center for Infectious Disease"/>
            <person name="Wu L."/>
            <person name="Ma J."/>
        </authorList>
    </citation>
    <scope>NUCLEOTIDE SEQUENCE [LARGE SCALE GENOMIC DNA]</scope>
    <source>
        <strain evidence="10">JCM 16014</strain>
    </source>
</reference>
<evidence type="ECO:0000256" key="7">
    <source>
        <dbReference type="SAM" id="MobiDB-lite"/>
    </source>
</evidence>
<dbReference type="CDD" id="cd06530">
    <property type="entry name" value="S26_SPase_I"/>
    <property type="match status" value="1"/>
</dbReference>
<dbReference type="InterPro" id="IPR019758">
    <property type="entry name" value="Pept_S26A_signal_pept_1_CS"/>
</dbReference>
<feature type="transmembrane region" description="Helical" evidence="6">
    <location>
        <begin position="344"/>
        <end position="364"/>
    </location>
</feature>
<evidence type="ECO:0000313" key="10">
    <source>
        <dbReference type="Proteomes" id="UP001500751"/>
    </source>
</evidence>
<feature type="transmembrane region" description="Helical" evidence="6">
    <location>
        <begin position="136"/>
        <end position="158"/>
    </location>
</feature>
<evidence type="ECO:0000256" key="4">
    <source>
        <dbReference type="ARBA" id="ARBA00013208"/>
    </source>
</evidence>
<name>A0ABP5G8B7_9ACTN</name>
<feature type="region of interest" description="Disordered" evidence="7">
    <location>
        <begin position="1"/>
        <end position="101"/>
    </location>
</feature>
<dbReference type="PROSITE" id="PS00761">
    <property type="entry name" value="SPASE_I_3"/>
    <property type="match status" value="1"/>
</dbReference>
<evidence type="ECO:0000256" key="5">
    <source>
        <dbReference type="ARBA" id="ARBA00022801"/>
    </source>
</evidence>
<dbReference type="InterPro" id="IPR000223">
    <property type="entry name" value="Pept_S26A_signal_pept_1"/>
</dbReference>
<dbReference type="InterPro" id="IPR019533">
    <property type="entry name" value="Peptidase_S26"/>
</dbReference>
<comment type="caution">
    <text evidence="9">The sequence shown here is derived from an EMBL/GenBank/DDBJ whole genome shotgun (WGS) entry which is preliminary data.</text>
</comment>
<keyword evidence="6" id="KW-0472">Membrane</keyword>
<evidence type="ECO:0000313" key="9">
    <source>
        <dbReference type="EMBL" id="GAA2041930.1"/>
    </source>
</evidence>
<comment type="similarity">
    <text evidence="3 6">Belongs to the peptidase S26 family.</text>
</comment>
<organism evidence="9 10">
    <name type="scientific">Catenulispora yoronensis</name>
    <dbReference type="NCBI Taxonomy" id="450799"/>
    <lineage>
        <taxon>Bacteria</taxon>
        <taxon>Bacillati</taxon>
        <taxon>Actinomycetota</taxon>
        <taxon>Actinomycetes</taxon>
        <taxon>Catenulisporales</taxon>
        <taxon>Catenulisporaceae</taxon>
        <taxon>Catenulispora</taxon>
    </lineage>
</organism>
<evidence type="ECO:0000256" key="2">
    <source>
        <dbReference type="ARBA" id="ARBA00004401"/>
    </source>
</evidence>
<evidence type="ECO:0000256" key="3">
    <source>
        <dbReference type="ARBA" id="ARBA00009370"/>
    </source>
</evidence>
<dbReference type="EC" id="3.4.21.89" evidence="4 6"/>
<feature type="transmembrane region" description="Helical" evidence="6">
    <location>
        <begin position="107"/>
        <end position="124"/>
    </location>
</feature>
<keyword evidence="6" id="KW-0812">Transmembrane</keyword>
<sequence>MTVDESSETAETAGRGEGMVPRPDQAAHDQSGTFGEPGRSGRSGRSENGESWNGARGSSVSADSEDASGSSDTSGSFDSSDFSDSSGSSGSSDEPVVGPPRPPAPRAWWQWLYAPFVAVWRFAFPKKPRPFIVELPFLLAIALVLAFVIKTFLVQAFVIPSGSMQQTLEINDRVLVNRFSNWMGHEPNRGDIVVFQDPGGWLESEPVKPKNLVSKTLTAIGLLPEDNGDLIKRVIGVGGDHVESKGNGQPVTVNGVPLKEDGYLYPSNLPSMEPFSVDVPKDHIWVMGDHREVSVDSRAHIKGPTGGFVPVGNVVGIAVLKVWPPDHFGTLPVPSTFKQSFQALAAPGAVPATAVALAIPVTIVRRRRKLRKLEALDALGL</sequence>
<feature type="compositionally biased region" description="Low complexity" evidence="7">
    <location>
        <begin position="57"/>
        <end position="94"/>
    </location>
</feature>
<dbReference type="InterPro" id="IPR036286">
    <property type="entry name" value="LexA/Signal_pep-like_sf"/>
</dbReference>
<comment type="caution">
    <text evidence="6">Lacks conserved residue(s) required for the propagation of feature annotation.</text>
</comment>
<feature type="domain" description="Peptidase S26" evidence="8">
    <location>
        <begin position="138"/>
        <end position="323"/>
    </location>
</feature>
<comment type="catalytic activity">
    <reaction evidence="1 6">
        <text>Cleavage of hydrophobic, N-terminal signal or leader sequences from secreted and periplasmic proteins.</text>
        <dbReference type="EC" id="3.4.21.89"/>
    </reaction>
</comment>
<dbReference type="Gene3D" id="2.10.109.10">
    <property type="entry name" value="Umud Fragment, subunit A"/>
    <property type="match status" value="1"/>
</dbReference>
<proteinExistence type="inferred from homology"/>
<dbReference type="SUPFAM" id="SSF51306">
    <property type="entry name" value="LexA/Signal peptidase"/>
    <property type="match status" value="1"/>
</dbReference>